<organism evidence="2 3">
    <name type="scientific">Emticicia aquatilis</name>
    <dbReference type="NCBI Taxonomy" id="1537369"/>
    <lineage>
        <taxon>Bacteria</taxon>
        <taxon>Pseudomonadati</taxon>
        <taxon>Bacteroidota</taxon>
        <taxon>Cytophagia</taxon>
        <taxon>Cytophagales</taxon>
        <taxon>Leadbetterellaceae</taxon>
        <taxon>Emticicia</taxon>
    </lineage>
</organism>
<feature type="signal peptide" evidence="1">
    <location>
        <begin position="1"/>
        <end position="23"/>
    </location>
</feature>
<evidence type="ECO:0000256" key="1">
    <source>
        <dbReference type="SAM" id="SignalP"/>
    </source>
</evidence>
<dbReference type="InterPro" id="IPR026444">
    <property type="entry name" value="Secre_tail"/>
</dbReference>
<evidence type="ECO:0000313" key="2">
    <source>
        <dbReference type="EMBL" id="GGD75663.1"/>
    </source>
</evidence>
<evidence type="ECO:0000313" key="3">
    <source>
        <dbReference type="Proteomes" id="UP000609064"/>
    </source>
</evidence>
<dbReference type="EMBL" id="BMKK01000011">
    <property type="protein sequence ID" value="GGD75663.1"/>
    <property type="molecule type" value="Genomic_DNA"/>
</dbReference>
<keyword evidence="1" id="KW-0732">Signal</keyword>
<accession>A0A916Z5J6</accession>
<feature type="chain" id="PRO_5037273436" description="T9SS C-terminal target domain-containing protein" evidence="1">
    <location>
        <begin position="24"/>
        <end position="141"/>
    </location>
</feature>
<dbReference type="RefSeq" id="WP_188769577.1">
    <property type="nucleotide sequence ID" value="NZ_BMKK01000011.1"/>
</dbReference>
<dbReference type="AlphaFoldDB" id="A0A916Z5J6"/>
<comment type="caution">
    <text evidence="2">The sequence shown here is derived from an EMBL/GenBank/DDBJ whole genome shotgun (WGS) entry which is preliminary data.</text>
</comment>
<name>A0A916Z5J6_9BACT</name>
<gene>
    <name evidence="2" type="ORF">GCM10011514_44500</name>
</gene>
<reference evidence="2" key="2">
    <citation type="submission" date="2020-09" db="EMBL/GenBank/DDBJ databases">
        <authorList>
            <person name="Sun Q."/>
            <person name="Zhou Y."/>
        </authorList>
    </citation>
    <scope>NUCLEOTIDE SEQUENCE</scope>
    <source>
        <strain evidence="2">CGMCC 1.15958</strain>
    </source>
</reference>
<keyword evidence="3" id="KW-1185">Reference proteome</keyword>
<evidence type="ECO:0008006" key="4">
    <source>
        <dbReference type="Google" id="ProtNLM"/>
    </source>
</evidence>
<reference evidence="2" key="1">
    <citation type="journal article" date="2014" name="Int. J. Syst. Evol. Microbiol.">
        <title>Complete genome sequence of Corynebacterium casei LMG S-19264T (=DSM 44701T), isolated from a smear-ripened cheese.</title>
        <authorList>
            <consortium name="US DOE Joint Genome Institute (JGI-PGF)"/>
            <person name="Walter F."/>
            <person name="Albersmeier A."/>
            <person name="Kalinowski J."/>
            <person name="Ruckert C."/>
        </authorList>
    </citation>
    <scope>NUCLEOTIDE SEQUENCE</scope>
    <source>
        <strain evidence="2">CGMCC 1.15958</strain>
    </source>
</reference>
<dbReference type="Proteomes" id="UP000609064">
    <property type="component" value="Unassembled WGS sequence"/>
</dbReference>
<protein>
    <recommendedName>
        <fullName evidence="4">T9SS C-terminal target domain-containing protein</fullName>
    </recommendedName>
</protein>
<sequence>MKTLKSTLAIALLATTVFFNANAEDKKEDKKAEKIETATTSNSILNYKMTNLNVGMYEVGNVNSLLLNLSLTKDAGKIATVKLMNEKGNVLSEERISKKATGYNFRYDFSTIETGKYFIEITNGEYVITKEILKGKGTLSY</sequence>
<proteinExistence type="predicted"/>
<dbReference type="NCBIfam" id="TIGR04183">
    <property type="entry name" value="Por_Secre_tail"/>
    <property type="match status" value="1"/>
</dbReference>